<dbReference type="InterPro" id="IPR050565">
    <property type="entry name" value="LYPA1-2/EST-like"/>
</dbReference>
<dbReference type="GO" id="GO:0008474">
    <property type="term" value="F:palmitoyl-(protein) hydrolase activity"/>
    <property type="evidence" value="ECO:0007669"/>
    <property type="project" value="TreeGrafter"/>
</dbReference>
<gene>
    <name evidence="4" type="primary">LYPLAL1</name>
    <name evidence="4" type="ORF">SNAT2548_LOCUS13446</name>
</gene>
<dbReference type="AlphaFoldDB" id="A0A812M591"/>
<sequence>MSSPSSALIFLHGSGDTGEGVQAWLHAVSDGAFEASLARDGIILQFPTAPRIPYSLIGGAPQTVWFDRVAMAYEAPEDVPGLKRSVELVDKEIDKLVHSGIPISKIGVGGMSMGGCLALHVAYGMGRYAGRLGMAASLSTFLPKESCLDADATRRFTASSSPPLFMAHGQNDGMIRLEWARATHGRLLAAGIAGKELLEFPGVQHELCPEEVALLRSFALQHLGKGA</sequence>
<dbReference type="PANTHER" id="PTHR10655">
    <property type="entry name" value="LYSOPHOSPHOLIPASE-RELATED"/>
    <property type="match status" value="1"/>
</dbReference>
<proteinExistence type="inferred from homology"/>
<comment type="caution">
    <text evidence="4">The sequence shown here is derived from an EMBL/GenBank/DDBJ whole genome shotgun (WGS) entry which is preliminary data.</text>
</comment>
<dbReference type="OrthoDB" id="2418081at2759"/>
<evidence type="ECO:0000256" key="1">
    <source>
        <dbReference type="ARBA" id="ARBA00006499"/>
    </source>
</evidence>
<dbReference type="InterPro" id="IPR003140">
    <property type="entry name" value="PLipase/COase/thioEstase"/>
</dbReference>
<dbReference type="SUPFAM" id="SSF53474">
    <property type="entry name" value="alpha/beta-Hydrolases"/>
    <property type="match status" value="1"/>
</dbReference>
<dbReference type="Pfam" id="PF02230">
    <property type="entry name" value="Abhydrolase_2"/>
    <property type="match status" value="1"/>
</dbReference>
<name>A0A812M591_9DINO</name>
<dbReference type="GO" id="GO:0005737">
    <property type="term" value="C:cytoplasm"/>
    <property type="evidence" value="ECO:0007669"/>
    <property type="project" value="TreeGrafter"/>
</dbReference>
<dbReference type="GO" id="GO:0052689">
    <property type="term" value="F:carboxylic ester hydrolase activity"/>
    <property type="evidence" value="ECO:0007669"/>
    <property type="project" value="TreeGrafter"/>
</dbReference>
<dbReference type="Gene3D" id="3.40.50.1820">
    <property type="entry name" value="alpha/beta hydrolase"/>
    <property type="match status" value="1"/>
</dbReference>
<evidence type="ECO:0000256" key="2">
    <source>
        <dbReference type="ARBA" id="ARBA00022801"/>
    </source>
</evidence>
<keyword evidence="5" id="KW-1185">Reference proteome</keyword>
<reference evidence="4" key="1">
    <citation type="submission" date="2021-02" db="EMBL/GenBank/DDBJ databases">
        <authorList>
            <person name="Dougan E. K."/>
            <person name="Rhodes N."/>
            <person name="Thang M."/>
            <person name="Chan C."/>
        </authorList>
    </citation>
    <scope>NUCLEOTIDE SEQUENCE</scope>
</reference>
<feature type="domain" description="Phospholipase/carboxylesterase/thioesterase" evidence="3">
    <location>
        <begin position="5"/>
        <end position="218"/>
    </location>
</feature>
<dbReference type="Proteomes" id="UP000604046">
    <property type="component" value="Unassembled WGS sequence"/>
</dbReference>
<accession>A0A812M591</accession>
<dbReference type="PANTHER" id="PTHR10655:SF17">
    <property type="entry name" value="LYSOPHOSPHOLIPASE-LIKE PROTEIN 1"/>
    <property type="match status" value="1"/>
</dbReference>
<dbReference type="InterPro" id="IPR029058">
    <property type="entry name" value="AB_hydrolase_fold"/>
</dbReference>
<protein>
    <submittedName>
        <fullName evidence="4">LYPLAL1 protein</fullName>
    </submittedName>
</protein>
<keyword evidence="2" id="KW-0378">Hydrolase</keyword>
<evidence type="ECO:0000313" key="4">
    <source>
        <dbReference type="EMBL" id="CAE7258480.1"/>
    </source>
</evidence>
<evidence type="ECO:0000259" key="3">
    <source>
        <dbReference type="Pfam" id="PF02230"/>
    </source>
</evidence>
<comment type="similarity">
    <text evidence="1">Belongs to the AB hydrolase superfamily. AB hydrolase 2 family.</text>
</comment>
<organism evidence="4 5">
    <name type="scientific">Symbiodinium natans</name>
    <dbReference type="NCBI Taxonomy" id="878477"/>
    <lineage>
        <taxon>Eukaryota</taxon>
        <taxon>Sar</taxon>
        <taxon>Alveolata</taxon>
        <taxon>Dinophyceae</taxon>
        <taxon>Suessiales</taxon>
        <taxon>Symbiodiniaceae</taxon>
        <taxon>Symbiodinium</taxon>
    </lineage>
</organism>
<dbReference type="EMBL" id="CAJNDS010001413">
    <property type="protein sequence ID" value="CAE7258480.1"/>
    <property type="molecule type" value="Genomic_DNA"/>
</dbReference>
<evidence type="ECO:0000313" key="5">
    <source>
        <dbReference type="Proteomes" id="UP000604046"/>
    </source>
</evidence>